<dbReference type="Gene3D" id="2.80.10.50">
    <property type="match status" value="1"/>
</dbReference>
<evidence type="ECO:0000313" key="1">
    <source>
        <dbReference type="EMBL" id="KIM53524.1"/>
    </source>
</evidence>
<reference evidence="2" key="2">
    <citation type="submission" date="2015-01" db="EMBL/GenBank/DDBJ databases">
        <title>Evolutionary Origins and Diversification of the Mycorrhizal Mutualists.</title>
        <authorList>
            <consortium name="DOE Joint Genome Institute"/>
            <consortium name="Mycorrhizal Genomics Consortium"/>
            <person name="Kohler A."/>
            <person name="Kuo A."/>
            <person name="Nagy L.G."/>
            <person name="Floudas D."/>
            <person name="Copeland A."/>
            <person name="Barry K.W."/>
            <person name="Cichocki N."/>
            <person name="Veneault-Fourrey C."/>
            <person name="LaButti K."/>
            <person name="Lindquist E.A."/>
            <person name="Lipzen A."/>
            <person name="Lundell T."/>
            <person name="Morin E."/>
            <person name="Murat C."/>
            <person name="Riley R."/>
            <person name="Ohm R."/>
            <person name="Sun H."/>
            <person name="Tunlid A."/>
            <person name="Henrissat B."/>
            <person name="Grigoriev I.V."/>
            <person name="Hibbett D.S."/>
            <person name="Martin F."/>
        </authorList>
    </citation>
    <scope>NUCLEOTIDE SEQUENCE [LARGE SCALE GENOMIC DNA]</scope>
    <source>
        <strain evidence="2">Foug A</strain>
    </source>
</reference>
<dbReference type="HOGENOM" id="CLU_118219_0_0_1"/>
<dbReference type="EMBL" id="KN822179">
    <property type="protein sequence ID" value="KIM53524.1"/>
    <property type="molecule type" value="Genomic_DNA"/>
</dbReference>
<accession>A0A0C3DAW4</accession>
<dbReference type="GO" id="GO:0004867">
    <property type="term" value="F:serine-type endopeptidase inhibitor activity"/>
    <property type="evidence" value="ECO:0007669"/>
    <property type="project" value="InterPro"/>
</dbReference>
<dbReference type="Pfam" id="PF16850">
    <property type="entry name" value="Inhibitor_I66"/>
    <property type="match status" value="1"/>
</dbReference>
<dbReference type="OrthoDB" id="2628078at2759"/>
<reference evidence="1 2" key="1">
    <citation type="submission" date="2014-04" db="EMBL/GenBank/DDBJ databases">
        <authorList>
            <consortium name="DOE Joint Genome Institute"/>
            <person name="Kuo A."/>
            <person name="Kohler A."/>
            <person name="Nagy L.G."/>
            <person name="Floudas D."/>
            <person name="Copeland A."/>
            <person name="Barry K.W."/>
            <person name="Cichocki N."/>
            <person name="Veneault-Fourrey C."/>
            <person name="LaButti K."/>
            <person name="Lindquist E.A."/>
            <person name="Lipzen A."/>
            <person name="Lundell T."/>
            <person name="Morin E."/>
            <person name="Murat C."/>
            <person name="Sun H."/>
            <person name="Tunlid A."/>
            <person name="Henrissat B."/>
            <person name="Grigoriev I.V."/>
            <person name="Hibbett D.S."/>
            <person name="Martin F."/>
            <person name="Nordberg H.P."/>
            <person name="Cantor M.N."/>
            <person name="Hua S.X."/>
        </authorList>
    </citation>
    <scope>NUCLEOTIDE SEQUENCE [LARGE SCALE GENOMIC DNA]</scope>
    <source>
        <strain evidence="1 2">Foug A</strain>
    </source>
</reference>
<sequence length="200" mass="22398">MSDELLISARYIIRTFAGKALGLTRIQPDIFPPPPRPIIEVPDGVQPEEFNIVKVGENAYDVAAAVDIGGRLFEFPEVTPQRWVIIFRPHQRAYTVEKQGTEDAWTAPKTGKSPQILVQPVKVISQLHPPQFPDDVLFRFERVAAAPSITYTVSAVEDTLERKHTTPKVCRITINPPLQFEIHGLVTGNDNPAENQPETR</sequence>
<evidence type="ECO:0000313" key="2">
    <source>
        <dbReference type="Proteomes" id="UP000053989"/>
    </source>
</evidence>
<name>A0A0C3DAW4_9AGAM</name>
<dbReference type="InterPro" id="IPR031755">
    <property type="entry name" value="Inhibitor_I66"/>
</dbReference>
<dbReference type="Proteomes" id="UP000053989">
    <property type="component" value="Unassembled WGS sequence"/>
</dbReference>
<organism evidence="1 2">
    <name type="scientific">Scleroderma citrinum Foug A</name>
    <dbReference type="NCBI Taxonomy" id="1036808"/>
    <lineage>
        <taxon>Eukaryota</taxon>
        <taxon>Fungi</taxon>
        <taxon>Dikarya</taxon>
        <taxon>Basidiomycota</taxon>
        <taxon>Agaricomycotina</taxon>
        <taxon>Agaricomycetes</taxon>
        <taxon>Agaricomycetidae</taxon>
        <taxon>Boletales</taxon>
        <taxon>Sclerodermatineae</taxon>
        <taxon>Sclerodermataceae</taxon>
        <taxon>Scleroderma</taxon>
    </lineage>
</organism>
<dbReference type="InParanoid" id="A0A0C3DAW4"/>
<keyword evidence="2" id="KW-1185">Reference proteome</keyword>
<dbReference type="AlphaFoldDB" id="A0A0C3DAW4"/>
<protein>
    <submittedName>
        <fullName evidence="1">Uncharacterized protein</fullName>
    </submittedName>
</protein>
<gene>
    <name evidence="1" type="ORF">SCLCIDRAFT_11565</name>
</gene>
<proteinExistence type="predicted"/>